<dbReference type="AlphaFoldDB" id="Q0FH10"/>
<evidence type="ECO:0000313" key="1">
    <source>
        <dbReference type="EMBL" id="EAU43492.1"/>
    </source>
</evidence>
<protein>
    <submittedName>
        <fullName evidence="1">Uncharacterized protein</fullName>
    </submittedName>
</protein>
<evidence type="ECO:0000313" key="2">
    <source>
        <dbReference type="Proteomes" id="UP000006230"/>
    </source>
</evidence>
<keyword evidence="2" id="KW-1185">Reference proteome</keyword>
<dbReference type="EMBL" id="AATQ01000085">
    <property type="protein sequence ID" value="EAU43492.1"/>
    <property type="molecule type" value="Genomic_DNA"/>
</dbReference>
<feature type="non-terminal residue" evidence="1">
    <location>
        <position position="53"/>
    </location>
</feature>
<dbReference type="Proteomes" id="UP000006230">
    <property type="component" value="Unassembled WGS sequence"/>
</dbReference>
<proteinExistence type="predicted"/>
<dbReference type="STRING" id="314265.R2601_23403"/>
<organism evidence="1 2">
    <name type="scientific">Salipiger bermudensis (strain DSM 26914 / JCM 13377 / KCTC 12554 / HTCC2601)</name>
    <name type="common">Pelagibaca bermudensis</name>
    <dbReference type="NCBI Taxonomy" id="314265"/>
    <lineage>
        <taxon>Bacteria</taxon>
        <taxon>Pseudomonadati</taxon>
        <taxon>Pseudomonadota</taxon>
        <taxon>Alphaproteobacteria</taxon>
        <taxon>Rhodobacterales</taxon>
        <taxon>Roseobacteraceae</taxon>
        <taxon>Salipiger</taxon>
    </lineage>
</organism>
<comment type="caution">
    <text evidence="1">The sequence shown here is derived from an EMBL/GenBank/DDBJ whole genome shotgun (WGS) entry which is preliminary data.</text>
</comment>
<reference evidence="1 2" key="1">
    <citation type="journal article" date="2010" name="J. Bacteriol.">
        <title>Genome sequences of Pelagibaca bermudensis HTCC2601T and Maritimibacter alkaliphilus HTCC2654T, the type strains of two marine Roseobacter genera.</title>
        <authorList>
            <person name="Thrash J.C."/>
            <person name="Cho J.C."/>
            <person name="Ferriera S."/>
            <person name="Johnson J."/>
            <person name="Vergin K.L."/>
            <person name="Giovannoni S.J."/>
        </authorList>
    </citation>
    <scope>NUCLEOTIDE SEQUENCE [LARGE SCALE GENOMIC DNA]</scope>
    <source>
        <strain evidence="2">DSM 26914 / JCM 13377 / KCTC 12554 / HTCC2601</strain>
    </source>
</reference>
<dbReference type="HOGENOM" id="CLU_3073397_0_0_5"/>
<accession>Q0FH10</accession>
<sequence>MTVIPARSARCRAAAGDPPEFGGAVARNVDHLAAAVRRAGKGIDRGVQAGRER</sequence>
<name>Q0FH10_SALBH</name>
<gene>
    <name evidence="1" type="ORF">R2601_23403</name>
</gene>